<dbReference type="RefSeq" id="WP_168518698.1">
    <property type="nucleotide sequence ID" value="NZ_JAAXLS010000016.1"/>
</dbReference>
<comment type="caution">
    <text evidence="8">The sequence shown here is derived from an EMBL/GenBank/DDBJ whole genome shotgun (WGS) entry which is preliminary data.</text>
</comment>
<evidence type="ECO:0000256" key="5">
    <source>
        <dbReference type="PROSITE-ProRule" id="PRU01091"/>
    </source>
</evidence>
<dbReference type="Proteomes" id="UP000715441">
    <property type="component" value="Unassembled WGS sequence"/>
</dbReference>
<evidence type="ECO:0000256" key="1">
    <source>
        <dbReference type="ARBA" id="ARBA00022553"/>
    </source>
</evidence>
<accession>A0ABX1J7A5</accession>
<dbReference type="SMART" id="SM00448">
    <property type="entry name" value="REC"/>
    <property type="match status" value="1"/>
</dbReference>
<evidence type="ECO:0000256" key="2">
    <source>
        <dbReference type="ARBA" id="ARBA00023012"/>
    </source>
</evidence>
<evidence type="ECO:0000259" key="7">
    <source>
        <dbReference type="PROSITE" id="PS51755"/>
    </source>
</evidence>
<dbReference type="PANTHER" id="PTHR48111:SF40">
    <property type="entry name" value="PHOSPHATE REGULON TRANSCRIPTIONAL REGULATORY PROTEIN PHOB"/>
    <property type="match status" value="1"/>
</dbReference>
<organism evidence="8 9">
    <name type="scientific">Amycolatopsis acididurans</name>
    <dbReference type="NCBI Taxonomy" id="2724524"/>
    <lineage>
        <taxon>Bacteria</taxon>
        <taxon>Bacillati</taxon>
        <taxon>Actinomycetota</taxon>
        <taxon>Actinomycetes</taxon>
        <taxon>Pseudonocardiales</taxon>
        <taxon>Pseudonocardiaceae</taxon>
        <taxon>Amycolatopsis</taxon>
    </lineage>
</organism>
<proteinExistence type="predicted"/>
<dbReference type="Pfam" id="PF00072">
    <property type="entry name" value="Response_reg"/>
    <property type="match status" value="1"/>
</dbReference>
<evidence type="ECO:0000256" key="3">
    <source>
        <dbReference type="ARBA" id="ARBA00023125"/>
    </source>
</evidence>
<keyword evidence="9" id="KW-1185">Reference proteome</keyword>
<evidence type="ECO:0000256" key="4">
    <source>
        <dbReference type="PROSITE-ProRule" id="PRU00169"/>
    </source>
</evidence>
<gene>
    <name evidence="8" type="ORF">HFP15_22590</name>
</gene>
<protein>
    <submittedName>
        <fullName evidence="8">Response regulator transcription factor</fullName>
    </submittedName>
</protein>
<dbReference type="InterPro" id="IPR039420">
    <property type="entry name" value="WalR-like"/>
</dbReference>
<keyword evidence="1 4" id="KW-0597">Phosphoprotein</keyword>
<dbReference type="PANTHER" id="PTHR48111">
    <property type="entry name" value="REGULATOR OF RPOS"/>
    <property type="match status" value="1"/>
</dbReference>
<keyword evidence="3 5" id="KW-0238">DNA-binding</keyword>
<dbReference type="CDD" id="cd00383">
    <property type="entry name" value="trans_reg_C"/>
    <property type="match status" value="1"/>
</dbReference>
<sequence length="239" mass="26245">MARVLVVEDDATIGGVLEASLRRHGYTVRWERTGTGGLAATDREPFDLVLLDLGLPDLDGIEVCRRMRSAQPSTVLVILTARQDEMDVVVGLEAGADDYLTKPVRLGELLARIRAHLRRGPATTQDAIEVGPLRVDIAARRVYLDGHELVLRAKEFDLLARLAQTPGAAVSRDTLMTEVWDAHWYGSTKTLDVHIAALRRKLTEAAPDPERALRISTLRGHGYRLERPGEGPCASGSSR</sequence>
<evidence type="ECO:0000313" key="9">
    <source>
        <dbReference type="Proteomes" id="UP000715441"/>
    </source>
</evidence>
<dbReference type="InterPro" id="IPR036388">
    <property type="entry name" value="WH-like_DNA-bd_sf"/>
</dbReference>
<evidence type="ECO:0000259" key="6">
    <source>
        <dbReference type="PROSITE" id="PS50110"/>
    </source>
</evidence>
<dbReference type="EMBL" id="JAAXLS010000016">
    <property type="protein sequence ID" value="NKQ55671.1"/>
    <property type="molecule type" value="Genomic_DNA"/>
</dbReference>
<dbReference type="InterPro" id="IPR011006">
    <property type="entry name" value="CheY-like_superfamily"/>
</dbReference>
<dbReference type="Pfam" id="PF00486">
    <property type="entry name" value="Trans_reg_C"/>
    <property type="match status" value="1"/>
</dbReference>
<feature type="domain" description="OmpR/PhoB-type" evidence="7">
    <location>
        <begin position="125"/>
        <end position="227"/>
    </location>
</feature>
<dbReference type="SMART" id="SM00862">
    <property type="entry name" value="Trans_reg_C"/>
    <property type="match status" value="1"/>
</dbReference>
<dbReference type="PROSITE" id="PS51755">
    <property type="entry name" value="OMPR_PHOB"/>
    <property type="match status" value="1"/>
</dbReference>
<dbReference type="Gene3D" id="1.10.10.10">
    <property type="entry name" value="Winged helix-like DNA-binding domain superfamily/Winged helix DNA-binding domain"/>
    <property type="match status" value="1"/>
</dbReference>
<dbReference type="SUPFAM" id="SSF52172">
    <property type="entry name" value="CheY-like"/>
    <property type="match status" value="1"/>
</dbReference>
<dbReference type="InterPro" id="IPR001789">
    <property type="entry name" value="Sig_transdc_resp-reg_receiver"/>
</dbReference>
<dbReference type="Gene3D" id="3.40.50.2300">
    <property type="match status" value="1"/>
</dbReference>
<keyword evidence="2" id="KW-0902">Two-component regulatory system</keyword>
<reference evidence="8 9" key="1">
    <citation type="submission" date="2020-04" db="EMBL/GenBank/DDBJ databases">
        <title>Novel species.</title>
        <authorList>
            <person name="Teo W.F.A."/>
            <person name="Lipun K."/>
            <person name="Srisuk N."/>
            <person name="Duangmal K."/>
        </authorList>
    </citation>
    <scope>NUCLEOTIDE SEQUENCE [LARGE SCALE GENOMIC DNA]</scope>
    <source>
        <strain evidence="8 9">K13G38</strain>
    </source>
</reference>
<evidence type="ECO:0000313" key="8">
    <source>
        <dbReference type="EMBL" id="NKQ55671.1"/>
    </source>
</evidence>
<name>A0ABX1J7A5_9PSEU</name>
<feature type="DNA-binding region" description="OmpR/PhoB-type" evidence="5">
    <location>
        <begin position="125"/>
        <end position="227"/>
    </location>
</feature>
<feature type="modified residue" description="4-aspartylphosphate" evidence="4">
    <location>
        <position position="52"/>
    </location>
</feature>
<dbReference type="PROSITE" id="PS50110">
    <property type="entry name" value="RESPONSE_REGULATORY"/>
    <property type="match status" value="1"/>
</dbReference>
<feature type="domain" description="Response regulatory" evidence="6">
    <location>
        <begin position="3"/>
        <end position="117"/>
    </location>
</feature>
<dbReference type="InterPro" id="IPR001867">
    <property type="entry name" value="OmpR/PhoB-type_DNA-bd"/>
</dbReference>
<dbReference type="Gene3D" id="6.10.250.690">
    <property type="match status" value="1"/>
</dbReference>